<evidence type="ECO:0000313" key="3">
    <source>
        <dbReference type="EMBL" id="MPM82786.1"/>
    </source>
</evidence>
<evidence type="ECO:0000256" key="1">
    <source>
        <dbReference type="SAM" id="MobiDB-lite"/>
    </source>
</evidence>
<proteinExistence type="predicted"/>
<accession>A0A645D045</accession>
<dbReference type="SUPFAM" id="SSF49785">
    <property type="entry name" value="Galactose-binding domain-like"/>
    <property type="match status" value="1"/>
</dbReference>
<feature type="region of interest" description="Disordered" evidence="1">
    <location>
        <begin position="1"/>
        <end position="22"/>
    </location>
</feature>
<protein>
    <recommendedName>
        <fullName evidence="2">F5/8 type C domain-containing protein</fullName>
    </recommendedName>
</protein>
<gene>
    <name evidence="3" type="ORF">SDC9_129848</name>
</gene>
<dbReference type="AlphaFoldDB" id="A0A645D045"/>
<name>A0A645D045_9ZZZZ</name>
<comment type="caution">
    <text evidence="3">The sequence shown here is derived from an EMBL/GenBank/DDBJ whole genome shotgun (WGS) entry which is preliminary data.</text>
</comment>
<reference evidence="3" key="1">
    <citation type="submission" date="2019-08" db="EMBL/GenBank/DDBJ databases">
        <authorList>
            <person name="Kucharzyk K."/>
            <person name="Murdoch R.W."/>
            <person name="Higgins S."/>
            <person name="Loffler F."/>
        </authorList>
    </citation>
    <scope>NUCLEOTIDE SEQUENCE</scope>
</reference>
<dbReference type="InterPro" id="IPR008979">
    <property type="entry name" value="Galactose-bd-like_sf"/>
</dbReference>
<sequence length="106" mass="11574">MSVDAGNVLDDDASTSWHGREGSSLTITLTSSKKINSLLIKWDNKTAPDAGFEIQVSKGGGQFLDFYKGKLSGSYESNIPVNESGISDIRIIIKTKEVYLSKIEFI</sequence>
<evidence type="ECO:0000259" key="2">
    <source>
        <dbReference type="PROSITE" id="PS50022"/>
    </source>
</evidence>
<dbReference type="Pfam" id="PF00754">
    <property type="entry name" value="F5_F8_type_C"/>
    <property type="match status" value="1"/>
</dbReference>
<dbReference type="Gene3D" id="2.60.120.260">
    <property type="entry name" value="Galactose-binding domain-like"/>
    <property type="match status" value="1"/>
</dbReference>
<dbReference type="PROSITE" id="PS50022">
    <property type="entry name" value="FA58C_3"/>
    <property type="match status" value="1"/>
</dbReference>
<feature type="domain" description="F5/8 type C" evidence="2">
    <location>
        <begin position="1"/>
        <end position="106"/>
    </location>
</feature>
<dbReference type="EMBL" id="VSSQ01031760">
    <property type="protein sequence ID" value="MPM82786.1"/>
    <property type="molecule type" value="Genomic_DNA"/>
</dbReference>
<organism evidence="3">
    <name type="scientific">bioreactor metagenome</name>
    <dbReference type="NCBI Taxonomy" id="1076179"/>
    <lineage>
        <taxon>unclassified sequences</taxon>
        <taxon>metagenomes</taxon>
        <taxon>ecological metagenomes</taxon>
    </lineage>
</organism>
<dbReference type="InterPro" id="IPR000421">
    <property type="entry name" value="FA58C"/>
</dbReference>